<name>A0A5N0VKQ4_9PSEU</name>
<feature type="transmembrane region" description="Helical" evidence="5">
    <location>
        <begin position="25"/>
        <end position="48"/>
    </location>
</feature>
<organism evidence="7 8">
    <name type="scientific">Amycolatopsis acidicola</name>
    <dbReference type="NCBI Taxonomy" id="2596893"/>
    <lineage>
        <taxon>Bacteria</taxon>
        <taxon>Bacillati</taxon>
        <taxon>Actinomycetota</taxon>
        <taxon>Actinomycetes</taxon>
        <taxon>Pseudonocardiales</taxon>
        <taxon>Pseudonocardiaceae</taxon>
        <taxon>Amycolatopsis</taxon>
    </lineage>
</organism>
<feature type="transmembrane region" description="Helical" evidence="5">
    <location>
        <begin position="265"/>
        <end position="282"/>
    </location>
</feature>
<dbReference type="InterPro" id="IPR036259">
    <property type="entry name" value="MFS_trans_sf"/>
</dbReference>
<dbReference type="GO" id="GO:0005886">
    <property type="term" value="C:plasma membrane"/>
    <property type="evidence" value="ECO:0007669"/>
    <property type="project" value="UniProtKB-SubCell"/>
</dbReference>
<dbReference type="PROSITE" id="PS00216">
    <property type="entry name" value="SUGAR_TRANSPORT_1"/>
    <property type="match status" value="1"/>
</dbReference>
<dbReference type="Gene3D" id="1.20.1250.20">
    <property type="entry name" value="MFS general substrate transporter like domains"/>
    <property type="match status" value="1"/>
</dbReference>
<comment type="subcellular location">
    <subcellularLocation>
        <location evidence="1">Cell membrane</location>
        <topology evidence="1">Multi-pass membrane protein</topology>
    </subcellularLocation>
</comment>
<feature type="transmembrane region" description="Helical" evidence="5">
    <location>
        <begin position="118"/>
        <end position="139"/>
    </location>
</feature>
<dbReference type="InterPro" id="IPR020846">
    <property type="entry name" value="MFS_dom"/>
</dbReference>
<keyword evidence="2 5" id="KW-0812">Transmembrane</keyword>
<evidence type="ECO:0000313" key="7">
    <source>
        <dbReference type="EMBL" id="KAA9166093.1"/>
    </source>
</evidence>
<sequence length="464" mass="50090">MTAPGTGPRLLARFGRIPVATRSHLGWAFLLAGVFLFELADLNTFALVAPELRKQWHLSVASVGLVTGLGFVGMFFGSWIGGWLSDRYGRKKPLIWSSVWFSVCSVLSAFTANLALLGVFRVLTGVGLTAMTAVALTYVSEMYPRELRGRYLALIFGMGLAGIPLISWFARAVVPSGTNGWRWVFLIGGLGLVIAVLMVRFLPESVRWQVANGTGDRAEALVARLEGQAVAKLGRDLPEPVVLTEAAPAKGGLRELFSEQYRRRTIVFFIASIFAVVGFYGYNSFVPTLLVERGFDVVQSLTYTSIVQLGALPGAFIAWLFTDRWERKYSLGVCYLLITALALVYGFADQAPVILVSGFLIAMLLQTSTVLAFTYGPEIFPTELRGLGGGLGNGLGRLATFGGSNLLPVIFTSFGYTAVFVYVAAALAISAVAFLGWGERTTRRSLETVSADAGTSPLSETTPQ</sequence>
<dbReference type="GO" id="GO:0046943">
    <property type="term" value="F:carboxylic acid transmembrane transporter activity"/>
    <property type="evidence" value="ECO:0007669"/>
    <property type="project" value="TreeGrafter"/>
</dbReference>
<dbReference type="OrthoDB" id="9109650at2"/>
<evidence type="ECO:0000256" key="4">
    <source>
        <dbReference type="ARBA" id="ARBA00023136"/>
    </source>
</evidence>
<dbReference type="AlphaFoldDB" id="A0A5N0VKQ4"/>
<keyword evidence="3 5" id="KW-1133">Transmembrane helix</keyword>
<feature type="transmembrane region" description="Helical" evidence="5">
    <location>
        <begin position="329"/>
        <end position="348"/>
    </location>
</feature>
<dbReference type="Pfam" id="PF07690">
    <property type="entry name" value="MFS_1"/>
    <property type="match status" value="1"/>
</dbReference>
<evidence type="ECO:0000256" key="5">
    <source>
        <dbReference type="SAM" id="Phobius"/>
    </source>
</evidence>
<accession>A0A5N0VKQ4</accession>
<feature type="transmembrane region" description="Helical" evidence="5">
    <location>
        <begin position="354"/>
        <end position="375"/>
    </location>
</feature>
<dbReference type="PROSITE" id="PS50850">
    <property type="entry name" value="MFS"/>
    <property type="match status" value="1"/>
</dbReference>
<proteinExistence type="predicted"/>
<keyword evidence="4 5" id="KW-0472">Membrane</keyword>
<dbReference type="EMBL" id="VMNW02000003">
    <property type="protein sequence ID" value="KAA9166093.1"/>
    <property type="molecule type" value="Genomic_DNA"/>
</dbReference>
<feature type="transmembrane region" description="Helical" evidence="5">
    <location>
        <begin position="420"/>
        <end position="437"/>
    </location>
</feature>
<feature type="domain" description="Major facilitator superfamily (MFS) profile" evidence="6">
    <location>
        <begin position="27"/>
        <end position="442"/>
    </location>
</feature>
<feature type="transmembrane region" description="Helical" evidence="5">
    <location>
        <begin position="151"/>
        <end position="170"/>
    </location>
</feature>
<reference evidence="7" key="1">
    <citation type="submission" date="2019-09" db="EMBL/GenBank/DDBJ databases">
        <authorList>
            <person name="Teo W.F.A."/>
            <person name="Duangmal K."/>
        </authorList>
    </citation>
    <scope>NUCLEOTIDE SEQUENCE [LARGE SCALE GENOMIC DNA]</scope>
    <source>
        <strain evidence="7">K81G1</strain>
    </source>
</reference>
<evidence type="ECO:0000256" key="3">
    <source>
        <dbReference type="ARBA" id="ARBA00022989"/>
    </source>
</evidence>
<dbReference type="InterPro" id="IPR005829">
    <property type="entry name" value="Sugar_transporter_CS"/>
</dbReference>
<evidence type="ECO:0000259" key="6">
    <source>
        <dbReference type="PROSITE" id="PS50850"/>
    </source>
</evidence>
<evidence type="ECO:0000256" key="1">
    <source>
        <dbReference type="ARBA" id="ARBA00004651"/>
    </source>
</evidence>
<feature type="transmembrane region" description="Helical" evidence="5">
    <location>
        <begin position="60"/>
        <end position="82"/>
    </location>
</feature>
<dbReference type="Proteomes" id="UP000319769">
    <property type="component" value="Unassembled WGS sequence"/>
</dbReference>
<dbReference type="CDD" id="cd17316">
    <property type="entry name" value="MFS_SV2_like"/>
    <property type="match status" value="1"/>
</dbReference>
<feature type="transmembrane region" description="Helical" evidence="5">
    <location>
        <begin position="395"/>
        <end position="414"/>
    </location>
</feature>
<dbReference type="SUPFAM" id="SSF103473">
    <property type="entry name" value="MFS general substrate transporter"/>
    <property type="match status" value="1"/>
</dbReference>
<protein>
    <submittedName>
        <fullName evidence="7">MFS transporter</fullName>
    </submittedName>
</protein>
<comment type="caution">
    <text evidence="7">The sequence shown here is derived from an EMBL/GenBank/DDBJ whole genome shotgun (WGS) entry which is preliminary data.</text>
</comment>
<feature type="transmembrane region" description="Helical" evidence="5">
    <location>
        <begin position="94"/>
        <end position="112"/>
    </location>
</feature>
<dbReference type="PANTHER" id="PTHR23508:SF10">
    <property type="entry name" value="CARBOXYLIC ACID TRANSPORTER PROTEIN HOMOLOG"/>
    <property type="match status" value="1"/>
</dbReference>
<gene>
    <name evidence="7" type="ORF">FPZ12_003850</name>
</gene>
<keyword evidence="8" id="KW-1185">Reference proteome</keyword>
<dbReference type="PANTHER" id="PTHR23508">
    <property type="entry name" value="CARBOXYLIC ACID TRANSPORTER PROTEIN HOMOLOG"/>
    <property type="match status" value="1"/>
</dbReference>
<evidence type="ECO:0000256" key="2">
    <source>
        <dbReference type="ARBA" id="ARBA00022692"/>
    </source>
</evidence>
<dbReference type="RefSeq" id="WP_144745574.1">
    <property type="nucleotide sequence ID" value="NZ_VMNW02000003.1"/>
</dbReference>
<dbReference type="InterPro" id="IPR011701">
    <property type="entry name" value="MFS"/>
</dbReference>
<feature type="transmembrane region" description="Helical" evidence="5">
    <location>
        <begin position="182"/>
        <end position="202"/>
    </location>
</feature>
<feature type="transmembrane region" description="Helical" evidence="5">
    <location>
        <begin position="302"/>
        <end position="322"/>
    </location>
</feature>
<evidence type="ECO:0000313" key="8">
    <source>
        <dbReference type="Proteomes" id="UP000319769"/>
    </source>
</evidence>